<reference evidence="3" key="1">
    <citation type="submission" date="2017-04" db="EMBL/GenBank/DDBJ databases">
        <authorList>
            <person name="Varghese N."/>
            <person name="Submissions S."/>
        </authorList>
    </citation>
    <scope>NUCLEOTIDE SEQUENCE [LARGE SCALE GENOMIC DNA]</scope>
    <source>
        <strain evidence="3">DSM 44073</strain>
    </source>
</reference>
<accession>A0A1W2FSI7</accession>
<protein>
    <submittedName>
        <fullName evidence="2">Uncharacterized protein</fullName>
    </submittedName>
</protein>
<sequence length="61" mass="6621">MDVKPRIRAGLLFALIPLAFLIGFAVYAGNRYQVSRIALAAIALSAAAVPMTVMLFSINRR</sequence>
<evidence type="ECO:0000313" key="2">
    <source>
        <dbReference type="EMBL" id="SMD24692.1"/>
    </source>
</evidence>
<feature type="transmembrane region" description="Helical" evidence="1">
    <location>
        <begin position="34"/>
        <end position="58"/>
    </location>
</feature>
<gene>
    <name evidence="2" type="ORF">SAMN05660733_07801</name>
</gene>
<proteinExistence type="predicted"/>
<name>A0A1W2FSI7_9PSEU</name>
<dbReference type="RefSeq" id="WP_144065756.1">
    <property type="nucleotide sequence ID" value="NZ_FWYC01000022.1"/>
</dbReference>
<dbReference type="Proteomes" id="UP000192840">
    <property type="component" value="Unassembled WGS sequence"/>
</dbReference>
<organism evidence="2 3">
    <name type="scientific">Lentzea albidocapillata</name>
    <dbReference type="NCBI Taxonomy" id="40571"/>
    <lineage>
        <taxon>Bacteria</taxon>
        <taxon>Bacillati</taxon>
        <taxon>Actinomycetota</taxon>
        <taxon>Actinomycetes</taxon>
        <taxon>Pseudonocardiales</taxon>
        <taxon>Pseudonocardiaceae</taxon>
        <taxon>Lentzea</taxon>
    </lineage>
</organism>
<dbReference type="STRING" id="40571.SAMN05660733_07801"/>
<dbReference type="EMBL" id="FWYC01000022">
    <property type="protein sequence ID" value="SMD24692.1"/>
    <property type="molecule type" value="Genomic_DNA"/>
</dbReference>
<evidence type="ECO:0000313" key="3">
    <source>
        <dbReference type="Proteomes" id="UP000192840"/>
    </source>
</evidence>
<evidence type="ECO:0000256" key="1">
    <source>
        <dbReference type="SAM" id="Phobius"/>
    </source>
</evidence>
<keyword evidence="1" id="KW-0472">Membrane</keyword>
<feature type="transmembrane region" description="Helical" evidence="1">
    <location>
        <begin position="7"/>
        <end position="28"/>
    </location>
</feature>
<dbReference type="AlphaFoldDB" id="A0A1W2FSI7"/>
<keyword evidence="1" id="KW-0812">Transmembrane</keyword>
<keyword evidence="1" id="KW-1133">Transmembrane helix</keyword>
<keyword evidence="3" id="KW-1185">Reference proteome</keyword>